<feature type="compositionally biased region" description="Basic and acidic residues" evidence="1">
    <location>
        <begin position="81"/>
        <end position="90"/>
    </location>
</feature>
<protein>
    <recommendedName>
        <fullName evidence="2">J domain-containing protein</fullName>
    </recommendedName>
</protein>
<comment type="caution">
    <text evidence="3">The sequence shown here is derived from an EMBL/GenBank/DDBJ whole genome shotgun (WGS) entry which is preliminary data.</text>
</comment>
<feature type="region of interest" description="Disordered" evidence="1">
    <location>
        <begin position="144"/>
        <end position="201"/>
    </location>
</feature>
<reference evidence="3 4" key="1">
    <citation type="journal article" date="2024" name="Nat. Commun.">
        <title>Phylogenomics reveals the evolutionary origins of lichenization in chlorophyte algae.</title>
        <authorList>
            <person name="Puginier C."/>
            <person name="Libourel C."/>
            <person name="Otte J."/>
            <person name="Skaloud P."/>
            <person name="Haon M."/>
            <person name="Grisel S."/>
            <person name="Petersen M."/>
            <person name="Berrin J.G."/>
            <person name="Delaux P.M."/>
            <person name="Dal Grande F."/>
            <person name="Keller J."/>
        </authorList>
    </citation>
    <scope>NUCLEOTIDE SEQUENCE [LARGE SCALE GENOMIC DNA]</scope>
    <source>
        <strain evidence="3 4">SAG 245.80</strain>
    </source>
</reference>
<dbReference type="InterPro" id="IPR001623">
    <property type="entry name" value="DnaJ_domain"/>
</dbReference>
<dbReference type="SMART" id="SM00271">
    <property type="entry name" value="DnaJ"/>
    <property type="match status" value="1"/>
</dbReference>
<dbReference type="PANTHER" id="PTHR46620:SF1">
    <property type="entry name" value="J DOMAIN-CONTAINING PROTEIN SPF31"/>
    <property type="match status" value="1"/>
</dbReference>
<proteinExistence type="predicted"/>
<dbReference type="AlphaFoldDB" id="A0AAW1RRS2"/>
<evidence type="ECO:0000256" key="1">
    <source>
        <dbReference type="SAM" id="MobiDB-lite"/>
    </source>
</evidence>
<dbReference type="CDD" id="cd06257">
    <property type="entry name" value="DnaJ"/>
    <property type="match status" value="1"/>
</dbReference>
<dbReference type="Pfam" id="PF00226">
    <property type="entry name" value="DnaJ"/>
    <property type="match status" value="1"/>
</dbReference>
<feature type="region of interest" description="Disordered" evidence="1">
    <location>
        <begin position="81"/>
        <end position="109"/>
    </location>
</feature>
<evidence type="ECO:0000313" key="4">
    <source>
        <dbReference type="Proteomes" id="UP001445335"/>
    </source>
</evidence>
<keyword evidence="4" id="KW-1185">Reference proteome</keyword>
<feature type="compositionally biased region" description="Basic and acidic residues" evidence="1">
    <location>
        <begin position="155"/>
        <end position="165"/>
    </location>
</feature>
<evidence type="ECO:0000259" key="2">
    <source>
        <dbReference type="PROSITE" id="PS50076"/>
    </source>
</evidence>
<dbReference type="InterPro" id="IPR036869">
    <property type="entry name" value="J_dom_sf"/>
</dbReference>
<gene>
    <name evidence="3" type="ORF">WJX81_007267</name>
</gene>
<organism evidence="3 4">
    <name type="scientific">Elliptochloris bilobata</name>
    <dbReference type="NCBI Taxonomy" id="381761"/>
    <lineage>
        <taxon>Eukaryota</taxon>
        <taxon>Viridiplantae</taxon>
        <taxon>Chlorophyta</taxon>
        <taxon>core chlorophytes</taxon>
        <taxon>Trebouxiophyceae</taxon>
        <taxon>Trebouxiophyceae incertae sedis</taxon>
        <taxon>Elliptochloris clade</taxon>
        <taxon>Elliptochloris</taxon>
    </lineage>
</organism>
<evidence type="ECO:0000313" key="3">
    <source>
        <dbReference type="EMBL" id="KAK9836345.1"/>
    </source>
</evidence>
<feature type="compositionally biased region" description="Basic residues" evidence="1">
    <location>
        <begin position="191"/>
        <end position="201"/>
    </location>
</feature>
<dbReference type="Gene3D" id="1.10.287.110">
    <property type="entry name" value="DnaJ domain"/>
    <property type="match status" value="1"/>
</dbReference>
<dbReference type="SUPFAM" id="SSF46565">
    <property type="entry name" value="Chaperone J-domain"/>
    <property type="match status" value="1"/>
</dbReference>
<dbReference type="PROSITE" id="PS50076">
    <property type="entry name" value="DNAJ_2"/>
    <property type="match status" value="1"/>
</dbReference>
<feature type="domain" description="J" evidence="2">
    <location>
        <begin position="18"/>
        <end position="93"/>
    </location>
</feature>
<dbReference type="EMBL" id="JALJOU010000025">
    <property type="protein sequence ID" value="KAK9836345.1"/>
    <property type="molecule type" value="Genomic_DNA"/>
</dbReference>
<feature type="compositionally biased region" description="Low complexity" evidence="1">
    <location>
        <begin position="181"/>
        <end position="190"/>
    </location>
</feature>
<feature type="compositionally biased region" description="Basic and acidic residues" evidence="1">
    <location>
        <begin position="97"/>
        <end position="109"/>
    </location>
</feature>
<accession>A0AAW1RRS2</accession>
<dbReference type="PANTHER" id="PTHR46620">
    <property type="entry name" value="J DOMAIN-CONTAINING PROTEIN SPF31"/>
    <property type="match status" value="1"/>
</dbReference>
<dbReference type="Proteomes" id="UP001445335">
    <property type="component" value="Unassembled WGS sequence"/>
</dbReference>
<feature type="compositionally biased region" description="Acidic residues" evidence="1">
    <location>
        <begin position="166"/>
        <end position="177"/>
    </location>
</feature>
<sequence>MDVQNAIARIQLAFKDKDYFRLMELPSPDVDELGRPWWSGTSADVSKAYRRLSILVHPDKNPGPDARAAFEALNKAHRELKDPGSREELVKAGAEAGRQKREAAEAAATPEERVVLYAARKEKTRELKKQEGDSFQAEIMRQLKEKQDRAKRKRDMLSRCRRQDEDYNAAEAEDAAEEAARSAARRQGAAKSRRGKPRLIF</sequence>
<name>A0AAW1RRS2_9CHLO</name>